<keyword evidence="5" id="KW-0963">Cytoplasm</keyword>
<organism evidence="15">
    <name type="scientific">uncultured delta proteobacterium</name>
    <dbReference type="NCBI Taxonomy" id="34034"/>
    <lineage>
        <taxon>Bacteria</taxon>
        <taxon>Deltaproteobacteria</taxon>
        <taxon>environmental samples</taxon>
    </lineage>
</organism>
<dbReference type="InterPro" id="IPR020841">
    <property type="entry name" value="PKS_Beta-ketoAc_synthase_dom"/>
</dbReference>
<evidence type="ECO:0000256" key="12">
    <source>
        <dbReference type="ARBA" id="ARBA00048506"/>
    </source>
</evidence>
<dbReference type="PROSITE" id="PS52004">
    <property type="entry name" value="KS3_2"/>
    <property type="match status" value="1"/>
</dbReference>
<name>A0A212JFR2_9DELT</name>
<dbReference type="SMART" id="SM00825">
    <property type="entry name" value="PKS_KS"/>
    <property type="match status" value="1"/>
</dbReference>
<dbReference type="InterPro" id="IPR014031">
    <property type="entry name" value="Ketoacyl_synth_C"/>
</dbReference>
<keyword evidence="7" id="KW-0012">Acyltransferase</keyword>
<dbReference type="InterPro" id="IPR016039">
    <property type="entry name" value="Thiolase-like"/>
</dbReference>
<protein>
    <recommendedName>
        <fullName evidence="8">3-oxoacyl-[acyl-carrier-protein] synthase 1</fullName>
        <ecNumber evidence="4">2.3.1.41</ecNumber>
    </recommendedName>
    <alternativeName>
        <fullName evidence="9">3-oxoacyl-[acyl-carrier-protein] synthase I</fullName>
    </alternativeName>
    <alternativeName>
        <fullName evidence="10">Beta-ketoacyl-ACP synthase I</fullName>
    </alternativeName>
</protein>
<dbReference type="EC" id="2.3.1.41" evidence="4"/>
<dbReference type="Pfam" id="PF00109">
    <property type="entry name" value="ketoacyl-synt"/>
    <property type="match status" value="1"/>
</dbReference>
<dbReference type="InterPro" id="IPR000794">
    <property type="entry name" value="Beta-ketoacyl_synthase"/>
</dbReference>
<dbReference type="PANTHER" id="PTHR11712">
    <property type="entry name" value="POLYKETIDE SYNTHASE-RELATED"/>
    <property type="match status" value="1"/>
</dbReference>
<evidence type="ECO:0000256" key="10">
    <source>
        <dbReference type="ARBA" id="ARBA00042143"/>
    </source>
</evidence>
<accession>A0A212JFR2</accession>
<dbReference type="PANTHER" id="PTHR11712:SF306">
    <property type="entry name" value="3-OXOACYL-[ACYL-CARRIER-PROTEIN] SYNTHASE 1"/>
    <property type="match status" value="1"/>
</dbReference>
<dbReference type="GO" id="GO:0004315">
    <property type="term" value="F:3-oxoacyl-[acyl-carrier-protein] synthase activity"/>
    <property type="evidence" value="ECO:0007669"/>
    <property type="project" value="UniProtKB-EC"/>
</dbReference>
<dbReference type="Gene3D" id="3.40.47.10">
    <property type="match status" value="1"/>
</dbReference>
<evidence type="ECO:0000313" key="15">
    <source>
        <dbReference type="EMBL" id="SBV98282.1"/>
    </source>
</evidence>
<comment type="similarity">
    <text evidence="2 13">Belongs to the thiolase-like superfamily. Beta-ketoacyl-ACP synthases family.</text>
</comment>
<feature type="domain" description="Ketosynthase family 3 (KS3)" evidence="14">
    <location>
        <begin position="2"/>
        <end position="405"/>
    </location>
</feature>
<evidence type="ECO:0000256" key="4">
    <source>
        <dbReference type="ARBA" id="ARBA00013191"/>
    </source>
</evidence>
<evidence type="ECO:0000256" key="13">
    <source>
        <dbReference type="RuleBase" id="RU003694"/>
    </source>
</evidence>
<comment type="subunit">
    <text evidence="3">Homodimer.</text>
</comment>
<proteinExistence type="inferred from homology"/>
<evidence type="ECO:0000256" key="7">
    <source>
        <dbReference type="ARBA" id="ARBA00023315"/>
    </source>
</evidence>
<evidence type="ECO:0000256" key="5">
    <source>
        <dbReference type="ARBA" id="ARBA00022490"/>
    </source>
</evidence>
<evidence type="ECO:0000256" key="2">
    <source>
        <dbReference type="ARBA" id="ARBA00008467"/>
    </source>
</evidence>
<comment type="subcellular location">
    <subcellularLocation>
        <location evidence="1">Cytoplasm</location>
    </subcellularLocation>
</comment>
<evidence type="ECO:0000256" key="9">
    <source>
        <dbReference type="ARBA" id="ARBA00041620"/>
    </source>
</evidence>
<dbReference type="EMBL" id="FLUQ01000001">
    <property type="protein sequence ID" value="SBV98282.1"/>
    <property type="molecule type" value="Genomic_DNA"/>
</dbReference>
<dbReference type="AlphaFoldDB" id="A0A212JFR2"/>
<gene>
    <name evidence="15" type="ORF">KL86DPRO_11363</name>
</gene>
<dbReference type="InterPro" id="IPR014030">
    <property type="entry name" value="Ketoacyl_synth_N"/>
</dbReference>
<sequence>MKHRVAITGLGIVSSLGNTTGAVATALYRGRSGIVVDPEREARGFLSPLTGRIDNFTPAFPLSRKQRKTMPDFAEWAAEAAFQALAQANLAPEDLRNEASGIIFGCDSSCIAAIEQVEGLAASGMTTSLGSGQVFRSMTSCVSMNLNVILQTRGACWTLSGACASGGHAVGQAADLIRLGRQDRVICGGAQEINWQSMCSFDGLGAFSTRIHAAHEASRPFDASRDGLVPGGGAAAVLLERYDLAKARGAAILGEVAGYGFSSDGENISVPSADGLGRAMRSALRDAGMAAPDISYVCAHATSTPVGDAMEARNLLDLFGDNGVPVSSTKSMTGHELWMSGAAQVVYTCLMAGHGFTAANRNFTEGDDITARLAVIRETLETPPRTALCNAAGFGGTNSCLALAFHGKS</sequence>
<comment type="catalytic activity">
    <reaction evidence="12">
        <text>a fatty acyl-[ACP] + malonyl-[ACP] + H(+) = a 3-oxoacyl-[ACP] + holo-[ACP] + CO2</text>
        <dbReference type="Rhea" id="RHEA:22836"/>
        <dbReference type="Rhea" id="RHEA-COMP:9623"/>
        <dbReference type="Rhea" id="RHEA-COMP:9685"/>
        <dbReference type="Rhea" id="RHEA-COMP:9916"/>
        <dbReference type="Rhea" id="RHEA-COMP:14125"/>
        <dbReference type="ChEBI" id="CHEBI:15378"/>
        <dbReference type="ChEBI" id="CHEBI:16526"/>
        <dbReference type="ChEBI" id="CHEBI:64479"/>
        <dbReference type="ChEBI" id="CHEBI:78449"/>
        <dbReference type="ChEBI" id="CHEBI:78776"/>
        <dbReference type="ChEBI" id="CHEBI:138651"/>
        <dbReference type="EC" id="2.3.1.41"/>
    </reaction>
    <physiologicalReaction direction="left-to-right" evidence="12">
        <dbReference type="Rhea" id="RHEA:22837"/>
    </physiologicalReaction>
</comment>
<dbReference type="GO" id="GO:0006633">
    <property type="term" value="P:fatty acid biosynthetic process"/>
    <property type="evidence" value="ECO:0007669"/>
    <property type="project" value="TreeGrafter"/>
</dbReference>
<evidence type="ECO:0000256" key="11">
    <source>
        <dbReference type="ARBA" id="ARBA00048121"/>
    </source>
</evidence>
<keyword evidence="6 13" id="KW-0808">Transferase</keyword>
<dbReference type="Pfam" id="PF02801">
    <property type="entry name" value="Ketoacyl-synt_C"/>
    <property type="match status" value="1"/>
</dbReference>
<reference evidence="15" key="1">
    <citation type="submission" date="2016-04" db="EMBL/GenBank/DDBJ databases">
        <authorList>
            <person name="Evans L.H."/>
            <person name="Alamgir A."/>
            <person name="Owens N."/>
            <person name="Weber N.D."/>
            <person name="Virtaneva K."/>
            <person name="Barbian K."/>
            <person name="Babar A."/>
            <person name="Rosenke K."/>
        </authorList>
    </citation>
    <scope>NUCLEOTIDE SEQUENCE</scope>
    <source>
        <strain evidence="15">86</strain>
    </source>
</reference>
<evidence type="ECO:0000259" key="14">
    <source>
        <dbReference type="PROSITE" id="PS52004"/>
    </source>
</evidence>
<comment type="catalytic activity">
    <reaction evidence="11">
        <text>(3Z)-decenoyl-[ACP] + malonyl-[ACP] + H(+) = 3-oxo-(5Z)-dodecenoyl-[ACP] + holo-[ACP] + CO2</text>
        <dbReference type="Rhea" id="RHEA:54940"/>
        <dbReference type="Rhea" id="RHEA-COMP:9623"/>
        <dbReference type="Rhea" id="RHEA-COMP:9685"/>
        <dbReference type="Rhea" id="RHEA-COMP:9927"/>
        <dbReference type="Rhea" id="RHEA-COMP:14042"/>
        <dbReference type="ChEBI" id="CHEBI:15378"/>
        <dbReference type="ChEBI" id="CHEBI:16526"/>
        <dbReference type="ChEBI" id="CHEBI:64479"/>
        <dbReference type="ChEBI" id="CHEBI:78449"/>
        <dbReference type="ChEBI" id="CHEBI:78798"/>
        <dbReference type="ChEBI" id="CHEBI:138410"/>
    </reaction>
    <physiologicalReaction direction="left-to-right" evidence="11">
        <dbReference type="Rhea" id="RHEA:54941"/>
    </physiologicalReaction>
</comment>
<evidence type="ECO:0000256" key="3">
    <source>
        <dbReference type="ARBA" id="ARBA00011738"/>
    </source>
</evidence>
<dbReference type="GO" id="GO:0005829">
    <property type="term" value="C:cytosol"/>
    <property type="evidence" value="ECO:0007669"/>
    <property type="project" value="TreeGrafter"/>
</dbReference>
<dbReference type="CDD" id="cd00834">
    <property type="entry name" value="KAS_I_II"/>
    <property type="match status" value="1"/>
</dbReference>
<evidence type="ECO:0000256" key="1">
    <source>
        <dbReference type="ARBA" id="ARBA00004496"/>
    </source>
</evidence>
<evidence type="ECO:0000256" key="6">
    <source>
        <dbReference type="ARBA" id="ARBA00022679"/>
    </source>
</evidence>
<dbReference type="SUPFAM" id="SSF53901">
    <property type="entry name" value="Thiolase-like"/>
    <property type="match status" value="2"/>
</dbReference>
<evidence type="ECO:0000256" key="8">
    <source>
        <dbReference type="ARBA" id="ARBA00039450"/>
    </source>
</evidence>